<organism evidence="5 6">
    <name type="scientific">Deinococcus hopiensis KR-140</name>
    <dbReference type="NCBI Taxonomy" id="695939"/>
    <lineage>
        <taxon>Bacteria</taxon>
        <taxon>Thermotogati</taxon>
        <taxon>Deinococcota</taxon>
        <taxon>Deinococci</taxon>
        <taxon>Deinococcales</taxon>
        <taxon>Deinococcaceae</taxon>
        <taxon>Deinococcus</taxon>
    </lineage>
</organism>
<dbReference type="SMART" id="SM00646">
    <property type="entry name" value="Ami_3"/>
    <property type="match status" value="1"/>
</dbReference>
<dbReference type="EMBL" id="FWWU01000009">
    <property type="protein sequence ID" value="SMB95587.1"/>
    <property type="molecule type" value="Genomic_DNA"/>
</dbReference>
<keyword evidence="3" id="KW-0732">Signal</keyword>
<dbReference type="InterPro" id="IPR050695">
    <property type="entry name" value="N-acetylmuramoyl_amidase_3"/>
</dbReference>
<dbReference type="PANTHER" id="PTHR30404">
    <property type="entry name" value="N-ACETYLMURAMOYL-L-ALANINE AMIDASE"/>
    <property type="match status" value="1"/>
</dbReference>
<dbReference type="InterPro" id="IPR002508">
    <property type="entry name" value="MurNAc-LAA_cat"/>
</dbReference>
<gene>
    <name evidence="5" type="ORF">SAMN00790413_02902</name>
</gene>
<protein>
    <submittedName>
        <fullName evidence="5">N-acetylmuramoyl-L-alanine amidase</fullName>
    </submittedName>
</protein>
<dbReference type="GO" id="GO:0008745">
    <property type="term" value="F:N-acetylmuramoyl-L-alanine amidase activity"/>
    <property type="evidence" value="ECO:0007669"/>
    <property type="project" value="InterPro"/>
</dbReference>
<evidence type="ECO:0000256" key="2">
    <source>
        <dbReference type="SAM" id="MobiDB-lite"/>
    </source>
</evidence>
<dbReference type="STRING" id="695939.SAMN00790413_02902"/>
<evidence type="ECO:0000256" key="1">
    <source>
        <dbReference type="ARBA" id="ARBA00022801"/>
    </source>
</evidence>
<proteinExistence type="predicted"/>
<evidence type="ECO:0000313" key="6">
    <source>
        <dbReference type="Proteomes" id="UP000192582"/>
    </source>
</evidence>
<evidence type="ECO:0000313" key="5">
    <source>
        <dbReference type="EMBL" id="SMB95587.1"/>
    </source>
</evidence>
<reference evidence="5 6" key="1">
    <citation type="submission" date="2017-04" db="EMBL/GenBank/DDBJ databases">
        <authorList>
            <person name="Afonso C.L."/>
            <person name="Miller P.J."/>
            <person name="Scott M.A."/>
            <person name="Spackman E."/>
            <person name="Goraichik I."/>
            <person name="Dimitrov K.M."/>
            <person name="Suarez D.L."/>
            <person name="Swayne D.E."/>
        </authorList>
    </citation>
    <scope>NUCLEOTIDE SEQUENCE [LARGE SCALE GENOMIC DNA]</scope>
    <source>
        <strain evidence="5 6">KR-140</strain>
    </source>
</reference>
<dbReference type="PANTHER" id="PTHR30404:SF0">
    <property type="entry name" value="N-ACETYLMURAMOYL-L-ALANINE AMIDASE AMIC"/>
    <property type="match status" value="1"/>
</dbReference>
<feature type="chain" id="PRO_5010697031" evidence="3">
    <location>
        <begin position="30"/>
        <end position="602"/>
    </location>
</feature>
<feature type="domain" description="MurNAc-LAA" evidence="4">
    <location>
        <begin position="478"/>
        <end position="584"/>
    </location>
</feature>
<dbReference type="Gene3D" id="3.40.630.40">
    <property type="entry name" value="Zn-dependent exopeptidases"/>
    <property type="match status" value="1"/>
</dbReference>
<evidence type="ECO:0000259" key="4">
    <source>
        <dbReference type="SMART" id="SM00646"/>
    </source>
</evidence>
<feature type="compositionally biased region" description="Low complexity" evidence="2">
    <location>
        <begin position="223"/>
        <end position="232"/>
    </location>
</feature>
<accession>A0A1W1VQF6</accession>
<feature type="signal peptide" evidence="3">
    <location>
        <begin position="1"/>
        <end position="29"/>
    </location>
</feature>
<dbReference type="SUPFAM" id="SSF53187">
    <property type="entry name" value="Zn-dependent exopeptidases"/>
    <property type="match status" value="1"/>
</dbReference>
<keyword evidence="1" id="KW-0378">Hydrolase</keyword>
<sequence length="602" mass="61739">MKPQVMLLSSLVSYGLLCALPGTWASAQADPFQRGAPPQVFPSVRAGTAAVTVPGAAAPTSQTGTVSAGASTPVGGVFAAPRASSDGSQTRVVFDLTPGVTYTLTPTFGGLRLDVKGARVVPTVRNTLGPSVTEYRAGGGQVTLVTPFPLGLTEGWRASEATVASGARVLILEFGPTLAGGASAALRGLVRPTALPPTPDERQALSAPIGTALAQQLPPGDTVAPVPRSALPAPAPALPGHDPEKPSALSGRAPGNPQPGASLVPPRLGKNPGMTRVVLDLPPGTGYRLVPAGLGLRIELTGVSAAPLSAQNVSPEVRSWRYDPVTDGVNVTLNAAGPLTERSGWRAQLVPPTPGSDRSRLAIDLSPALANLTPLNPREKVVAAVPPMRSLGGTALLALSATLSQPRVVIDPGHGGRDPGAQGSISEKQVTLAVALRVRDLLRAAGVDAVLTRDTDRELNPVKNTDLVMRAQMGTPGTQLFLSIHVNSMEPVNALRGYGVETWWNPNHPLSSTLAGIIEKNVVGATGAYDRGLRSNRSLAVLRNSRIPAALVEIGYTSHPVDGLNLKDDNYLDRVALGIAQGIREALVSGVAAGGAAGGAEN</sequence>
<dbReference type="OrthoDB" id="9772024at2"/>
<dbReference type="CDD" id="cd02696">
    <property type="entry name" value="MurNAc-LAA"/>
    <property type="match status" value="1"/>
</dbReference>
<feature type="region of interest" description="Disordered" evidence="2">
    <location>
        <begin position="215"/>
        <end position="271"/>
    </location>
</feature>
<dbReference type="Proteomes" id="UP000192582">
    <property type="component" value="Unassembled WGS sequence"/>
</dbReference>
<dbReference type="AlphaFoldDB" id="A0A1W1VQF6"/>
<evidence type="ECO:0000256" key="3">
    <source>
        <dbReference type="SAM" id="SignalP"/>
    </source>
</evidence>
<dbReference type="Pfam" id="PF01520">
    <property type="entry name" value="Amidase_3"/>
    <property type="match status" value="1"/>
</dbReference>
<name>A0A1W1VQF6_9DEIO</name>
<keyword evidence="6" id="KW-1185">Reference proteome</keyword>
<dbReference type="GO" id="GO:0030288">
    <property type="term" value="C:outer membrane-bounded periplasmic space"/>
    <property type="evidence" value="ECO:0007669"/>
    <property type="project" value="TreeGrafter"/>
</dbReference>
<dbReference type="GO" id="GO:0009253">
    <property type="term" value="P:peptidoglycan catabolic process"/>
    <property type="evidence" value="ECO:0007669"/>
    <property type="project" value="InterPro"/>
</dbReference>